<organism evidence="2 3">
    <name type="scientific">Colletotrichum phormii</name>
    <dbReference type="NCBI Taxonomy" id="359342"/>
    <lineage>
        <taxon>Eukaryota</taxon>
        <taxon>Fungi</taxon>
        <taxon>Dikarya</taxon>
        <taxon>Ascomycota</taxon>
        <taxon>Pezizomycotina</taxon>
        <taxon>Sordariomycetes</taxon>
        <taxon>Hypocreomycetidae</taxon>
        <taxon>Glomerellales</taxon>
        <taxon>Glomerellaceae</taxon>
        <taxon>Colletotrichum</taxon>
        <taxon>Colletotrichum acutatum species complex</taxon>
    </lineage>
</organism>
<dbReference type="Proteomes" id="UP001243989">
    <property type="component" value="Unassembled WGS sequence"/>
</dbReference>
<dbReference type="AlphaFoldDB" id="A0AAJ0A5B2"/>
<protein>
    <submittedName>
        <fullName evidence="2">Uncharacterized protein</fullName>
    </submittedName>
</protein>
<evidence type="ECO:0000313" key="3">
    <source>
        <dbReference type="Proteomes" id="UP001243989"/>
    </source>
</evidence>
<dbReference type="GeneID" id="85473696"/>
<proteinExistence type="predicted"/>
<dbReference type="EMBL" id="JAHMHQ010000001">
    <property type="protein sequence ID" value="KAK1656369.1"/>
    <property type="molecule type" value="Genomic_DNA"/>
</dbReference>
<gene>
    <name evidence="2" type="ORF">BDP81DRAFT_402200</name>
</gene>
<evidence type="ECO:0000256" key="1">
    <source>
        <dbReference type="SAM" id="MobiDB-lite"/>
    </source>
</evidence>
<comment type="caution">
    <text evidence="2">The sequence shown here is derived from an EMBL/GenBank/DDBJ whole genome shotgun (WGS) entry which is preliminary data.</text>
</comment>
<reference evidence="2" key="1">
    <citation type="submission" date="2021-06" db="EMBL/GenBank/DDBJ databases">
        <title>Comparative genomics, transcriptomics and evolutionary studies reveal genomic signatures of adaptation to plant cell wall in hemibiotrophic fungi.</title>
        <authorList>
            <consortium name="DOE Joint Genome Institute"/>
            <person name="Baroncelli R."/>
            <person name="Diaz J.F."/>
            <person name="Benocci T."/>
            <person name="Peng M."/>
            <person name="Battaglia E."/>
            <person name="Haridas S."/>
            <person name="Andreopoulos W."/>
            <person name="Labutti K."/>
            <person name="Pangilinan J."/>
            <person name="Floch G.L."/>
            <person name="Makela M.R."/>
            <person name="Henrissat B."/>
            <person name="Grigoriev I.V."/>
            <person name="Crouch J.A."/>
            <person name="De Vries R.P."/>
            <person name="Sukno S.A."/>
            <person name="Thon M.R."/>
        </authorList>
    </citation>
    <scope>NUCLEOTIDE SEQUENCE</scope>
    <source>
        <strain evidence="2">CBS 102054</strain>
    </source>
</reference>
<evidence type="ECO:0000313" key="2">
    <source>
        <dbReference type="EMBL" id="KAK1656369.1"/>
    </source>
</evidence>
<dbReference type="RefSeq" id="XP_060452413.1">
    <property type="nucleotide sequence ID" value="XM_060588834.1"/>
</dbReference>
<keyword evidence="3" id="KW-1185">Reference proteome</keyword>
<name>A0AAJ0A5B2_9PEZI</name>
<accession>A0AAJ0A5B2</accession>
<feature type="compositionally biased region" description="Acidic residues" evidence="1">
    <location>
        <begin position="117"/>
        <end position="126"/>
    </location>
</feature>
<feature type="region of interest" description="Disordered" evidence="1">
    <location>
        <begin position="145"/>
        <end position="166"/>
    </location>
</feature>
<sequence>MLSSNDEEEAMLWLYIWPCSTDPTIRNSGFEVEPVNITLPSSGTVCGALVEYCNRKATIGLVLEVDGTTRLLTVEHLFNTESLVTKSLQEQTLQNATEWAFDSDESEGSGWGSENPDISEDSESEESLGTIFKDNFNATKGLDINSQPEAWKTPTPRYSKLELFPT</sequence>
<feature type="region of interest" description="Disordered" evidence="1">
    <location>
        <begin position="100"/>
        <end position="130"/>
    </location>
</feature>